<keyword evidence="4" id="KW-1185">Reference proteome</keyword>
<feature type="domain" description="Reverse transcriptase" evidence="2">
    <location>
        <begin position="1"/>
        <end position="263"/>
    </location>
</feature>
<dbReference type="AlphaFoldDB" id="A0A250X008"/>
<dbReference type="Pfam" id="PF00078">
    <property type="entry name" value="RVT_1"/>
    <property type="match status" value="1"/>
</dbReference>
<dbReference type="FunFam" id="3.30.70.270:FF:000020">
    <property type="entry name" value="Transposon Tf2-6 polyprotein-like Protein"/>
    <property type="match status" value="1"/>
</dbReference>
<gene>
    <name evidence="3" type="ORF">CEUSTIGMA_g3856.t1</name>
</gene>
<dbReference type="InterPro" id="IPR000477">
    <property type="entry name" value="RT_dom"/>
</dbReference>
<comment type="caution">
    <text evidence="3">The sequence shown here is derived from an EMBL/GenBank/DDBJ whole genome shotgun (WGS) entry which is preliminary data.</text>
</comment>
<evidence type="ECO:0000256" key="1">
    <source>
        <dbReference type="ARBA" id="ARBA00023268"/>
    </source>
</evidence>
<dbReference type="InterPro" id="IPR050951">
    <property type="entry name" value="Retrovirus_Pol_polyprotein"/>
</dbReference>
<dbReference type="Gene3D" id="3.30.70.270">
    <property type="match status" value="2"/>
</dbReference>
<dbReference type="FunFam" id="3.10.20.370:FF:000001">
    <property type="entry name" value="Retrovirus-related Pol polyprotein from transposon 17.6-like protein"/>
    <property type="match status" value="1"/>
</dbReference>
<dbReference type="Gene3D" id="3.10.20.370">
    <property type="match status" value="1"/>
</dbReference>
<sequence>MQEPLSPEEEARRTLQFLVEENARLHQIVASIENKSDVALATASVASETLNKIVAPAGIGPQQFRPLPSSLKLQPLTPFEGERGSNEDVDAWLFKAESMFAMCGVTDENICIEYAGQALIGNAIKNAYPLPSVQDILDRLNGATVFSKMDLAQAYYQVRVAPKSQHLTAFRCRYGLFEWKVMPLGLCNAPATFQRLIMDVLRPYLDDFVMPYLDDLLIFSKNDEEHLEHLEKVLVKLREHKLYARPKKCEFGKRRMKFLGHYVQCVDGKTTQICVDPEKIKAVQDWPRPTTQKEVLQFKGLAEFYRRFIKNFSDISAPLSALTGNAKWEWGTAQENAFTRLKTALTQALVLATPDYSKPFVVFVVTCDASGYAVGAVLSQGDGDDVRVIAYESRKMTDVETRYPIHDKELLAVIHALKKWGYHLRGKKFVIVTDNWATYCKLPRPLARGSPELEVWRSRLVLLQWPPLLPRVFGIFHSPSPFPTITFSPSFFLPSTNSEAVLLLILGPFNYL</sequence>
<evidence type="ECO:0000313" key="3">
    <source>
        <dbReference type="EMBL" id="GAX76411.1"/>
    </source>
</evidence>
<reference evidence="3 4" key="1">
    <citation type="submission" date="2017-08" db="EMBL/GenBank/DDBJ databases">
        <title>Acidophilic green algal genome provides insights into adaptation to an acidic environment.</title>
        <authorList>
            <person name="Hirooka S."/>
            <person name="Hirose Y."/>
            <person name="Kanesaki Y."/>
            <person name="Higuchi S."/>
            <person name="Fujiwara T."/>
            <person name="Onuma R."/>
            <person name="Era A."/>
            <person name="Ohbayashi R."/>
            <person name="Uzuka A."/>
            <person name="Nozaki H."/>
            <person name="Yoshikawa H."/>
            <person name="Miyagishima S.Y."/>
        </authorList>
    </citation>
    <scope>NUCLEOTIDE SEQUENCE [LARGE SCALE GENOMIC DNA]</scope>
    <source>
        <strain evidence="3 4">NIES-2499</strain>
    </source>
</reference>
<proteinExistence type="predicted"/>
<dbReference type="InterPro" id="IPR043128">
    <property type="entry name" value="Rev_trsase/Diguanyl_cyclase"/>
</dbReference>
<dbReference type="Pfam" id="PF17919">
    <property type="entry name" value="RT_RNaseH_2"/>
    <property type="match status" value="1"/>
</dbReference>
<protein>
    <recommendedName>
        <fullName evidence="2">Reverse transcriptase domain-containing protein</fullName>
    </recommendedName>
</protein>
<dbReference type="InterPro" id="IPR041577">
    <property type="entry name" value="RT_RNaseH_2"/>
</dbReference>
<dbReference type="PANTHER" id="PTHR37984:SF5">
    <property type="entry name" value="PROTEIN NYNRIN-LIKE"/>
    <property type="match status" value="1"/>
</dbReference>
<dbReference type="CDD" id="cd09274">
    <property type="entry name" value="RNase_HI_RT_Ty3"/>
    <property type="match status" value="1"/>
</dbReference>
<evidence type="ECO:0000313" key="4">
    <source>
        <dbReference type="Proteomes" id="UP000232323"/>
    </source>
</evidence>
<dbReference type="PANTHER" id="PTHR37984">
    <property type="entry name" value="PROTEIN CBG26694"/>
    <property type="match status" value="1"/>
</dbReference>
<dbReference type="CDD" id="cd01647">
    <property type="entry name" value="RT_LTR"/>
    <property type="match status" value="1"/>
</dbReference>
<accession>A0A250X008</accession>
<dbReference type="SUPFAM" id="SSF56672">
    <property type="entry name" value="DNA/RNA polymerases"/>
    <property type="match status" value="1"/>
</dbReference>
<dbReference type="Proteomes" id="UP000232323">
    <property type="component" value="Unassembled WGS sequence"/>
</dbReference>
<dbReference type="InterPro" id="IPR043502">
    <property type="entry name" value="DNA/RNA_pol_sf"/>
</dbReference>
<keyword evidence="1" id="KW-0511">Multifunctional enzyme</keyword>
<dbReference type="OrthoDB" id="532959at2759"/>
<dbReference type="STRING" id="1157962.A0A250X008"/>
<dbReference type="PROSITE" id="PS50878">
    <property type="entry name" value="RT_POL"/>
    <property type="match status" value="1"/>
</dbReference>
<dbReference type="EMBL" id="BEGY01000017">
    <property type="protein sequence ID" value="GAX76411.1"/>
    <property type="molecule type" value="Genomic_DNA"/>
</dbReference>
<name>A0A250X008_9CHLO</name>
<evidence type="ECO:0000259" key="2">
    <source>
        <dbReference type="PROSITE" id="PS50878"/>
    </source>
</evidence>
<organism evidence="3 4">
    <name type="scientific">Chlamydomonas eustigma</name>
    <dbReference type="NCBI Taxonomy" id="1157962"/>
    <lineage>
        <taxon>Eukaryota</taxon>
        <taxon>Viridiplantae</taxon>
        <taxon>Chlorophyta</taxon>
        <taxon>core chlorophytes</taxon>
        <taxon>Chlorophyceae</taxon>
        <taxon>CS clade</taxon>
        <taxon>Chlamydomonadales</taxon>
        <taxon>Chlamydomonadaceae</taxon>
        <taxon>Chlamydomonas</taxon>
    </lineage>
</organism>
<dbReference type="GO" id="GO:0003824">
    <property type="term" value="F:catalytic activity"/>
    <property type="evidence" value="ECO:0007669"/>
    <property type="project" value="UniProtKB-KW"/>
</dbReference>